<accession>A0AAV7QQD5</accession>
<dbReference type="AlphaFoldDB" id="A0AAV7QQD5"/>
<sequence>MLPGAKWQPPALVPLKSLGLVVQAPPSNEKVRPAERVCSVLFTAPLGAKWQLVTLVQLRSLGLVVQAPLKQGETSSRGVGLQRPFHRASGRKMAASGSSATKESGACGSGSPQARRKLVPRSVFAMSFSPRLQAQNGSQLL</sequence>
<evidence type="ECO:0000313" key="3">
    <source>
        <dbReference type="Proteomes" id="UP001066276"/>
    </source>
</evidence>
<reference evidence="2" key="1">
    <citation type="journal article" date="2022" name="bioRxiv">
        <title>Sequencing and chromosome-scale assembly of the giantPleurodeles waltlgenome.</title>
        <authorList>
            <person name="Brown T."/>
            <person name="Elewa A."/>
            <person name="Iarovenko S."/>
            <person name="Subramanian E."/>
            <person name="Araus A.J."/>
            <person name="Petzold A."/>
            <person name="Susuki M."/>
            <person name="Suzuki K.-i.T."/>
            <person name="Hayashi T."/>
            <person name="Toyoda A."/>
            <person name="Oliveira C."/>
            <person name="Osipova E."/>
            <person name="Leigh N.D."/>
            <person name="Simon A."/>
            <person name="Yun M.H."/>
        </authorList>
    </citation>
    <scope>NUCLEOTIDE SEQUENCE</scope>
    <source>
        <strain evidence="2">20211129_DDA</strain>
        <tissue evidence="2">Liver</tissue>
    </source>
</reference>
<comment type="caution">
    <text evidence="2">The sequence shown here is derived from an EMBL/GenBank/DDBJ whole genome shotgun (WGS) entry which is preliminary data.</text>
</comment>
<evidence type="ECO:0000313" key="2">
    <source>
        <dbReference type="EMBL" id="KAJ1142681.1"/>
    </source>
</evidence>
<protein>
    <submittedName>
        <fullName evidence="2">Uncharacterized protein</fullName>
    </submittedName>
</protein>
<dbReference type="EMBL" id="JANPWB010000010">
    <property type="protein sequence ID" value="KAJ1142681.1"/>
    <property type="molecule type" value="Genomic_DNA"/>
</dbReference>
<dbReference type="Proteomes" id="UP001066276">
    <property type="component" value="Chromosome 6"/>
</dbReference>
<name>A0AAV7QQD5_PLEWA</name>
<proteinExistence type="predicted"/>
<evidence type="ECO:0000256" key="1">
    <source>
        <dbReference type="SAM" id="MobiDB-lite"/>
    </source>
</evidence>
<keyword evidence="3" id="KW-1185">Reference proteome</keyword>
<gene>
    <name evidence="2" type="ORF">NDU88_008994</name>
</gene>
<feature type="region of interest" description="Disordered" evidence="1">
    <location>
        <begin position="74"/>
        <end position="114"/>
    </location>
</feature>
<organism evidence="2 3">
    <name type="scientific">Pleurodeles waltl</name>
    <name type="common">Iberian ribbed newt</name>
    <dbReference type="NCBI Taxonomy" id="8319"/>
    <lineage>
        <taxon>Eukaryota</taxon>
        <taxon>Metazoa</taxon>
        <taxon>Chordata</taxon>
        <taxon>Craniata</taxon>
        <taxon>Vertebrata</taxon>
        <taxon>Euteleostomi</taxon>
        <taxon>Amphibia</taxon>
        <taxon>Batrachia</taxon>
        <taxon>Caudata</taxon>
        <taxon>Salamandroidea</taxon>
        <taxon>Salamandridae</taxon>
        <taxon>Pleurodelinae</taxon>
        <taxon>Pleurodeles</taxon>
    </lineage>
</organism>